<protein>
    <submittedName>
        <fullName evidence="5">Uncharacterized protein</fullName>
    </submittedName>
</protein>
<evidence type="ECO:0000313" key="5">
    <source>
        <dbReference type="EMBL" id="KAK2972932.1"/>
    </source>
</evidence>
<keyword evidence="6" id="KW-1185">Reference proteome</keyword>
<dbReference type="GO" id="GO:0005975">
    <property type="term" value="P:carbohydrate metabolic process"/>
    <property type="evidence" value="ECO:0007669"/>
    <property type="project" value="InterPro"/>
</dbReference>
<proteinExistence type="inferred from homology"/>
<reference evidence="5" key="1">
    <citation type="submission" date="2022-12" db="EMBL/GenBank/DDBJ databases">
        <title>Draft genome assemblies for two species of Escallonia (Escalloniales).</title>
        <authorList>
            <person name="Chanderbali A."/>
            <person name="Dervinis C."/>
            <person name="Anghel I."/>
            <person name="Soltis D."/>
            <person name="Soltis P."/>
            <person name="Zapata F."/>
        </authorList>
    </citation>
    <scope>NUCLEOTIDE SEQUENCE</scope>
    <source>
        <strain evidence="5">UCBG92.1500</strain>
        <tissue evidence="5">Leaf</tissue>
    </source>
</reference>
<sequence length="336" mass="38101">MSMVLENFLVFRKNSMKKMLLRDFAIQHPHIVAPDGPTRLKDRILVNRHPFNNSRRLLAGSCNPGTQAYQSSGRGYTFTNAVNSSLVILFDFSSALILNQVSTNEAHPGLNRPMALVDRSSQPLLPSYGLDKVNRSSFPAKFIFGAASSAYQNYKLQTFYDRFFISAIWNSAAKIRDHSTGDVATDSYHRYKEDVKIVKGMGLDAYRFSISWSRVLPRLESYVTLFHWDVPQALEDEYGGFLSPKIVDDFRDFANLCFQRFGDRVKHWITLNEPWTFAVTSYDYGTTAPGRCSAWRNNNCTGGNSGTEPYVVTHNQILAHAAAVKVYRTKYKVITT</sequence>
<dbReference type="EMBL" id="JAVXUO010002477">
    <property type="protein sequence ID" value="KAK2972932.1"/>
    <property type="molecule type" value="Genomic_DNA"/>
</dbReference>
<dbReference type="PANTHER" id="PTHR10353">
    <property type="entry name" value="GLYCOSYL HYDROLASE"/>
    <property type="match status" value="1"/>
</dbReference>
<dbReference type="Gene3D" id="3.20.20.80">
    <property type="entry name" value="Glycosidases"/>
    <property type="match status" value="1"/>
</dbReference>
<dbReference type="Proteomes" id="UP001187471">
    <property type="component" value="Unassembled WGS sequence"/>
</dbReference>
<evidence type="ECO:0000256" key="4">
    <source>
        <dbReference type="RuleBase" id="RU003690"/>
    </source>
</evidence>
<dbReference type="GO" id="GO:0008422">
    <property type="term" value="F:beta-glucosidase activity"/>
    <property type="evidence" value="ECO:0007669"/>
    <property type="project" value="TreeGrafter"/>
</dbReference>
<dbReference type="Pfam" id="PF00232">
    <property type="entry name" value="Glyco_hydro_1"/>
    <property type="match status" value="2"/>
</dbReference>
<evidence type="ECO:0000256" key="2">
    <source>
        <dbReference type="ARBA" id="ARBA00022801"/>
    </source>
</evidence>
<keyword evidence="3" id="KW-0326">Glycosidase</keyword>
<dbReference type="SUPFAM" id="SSF51445">
    <property type="entry name" value="(Trans)glycosidases"/>
    <property type="match status" value="1"/>
</dbReference>
<name>A0AA88UF75_9ASTE</name>
<keyword evidence="2" id="KW-0378">Hydrolase</keyword>
<dbReference type="AlphaFoldDB" id="A0AA88UF75"/>
<accession>A0AA88UF75</accession>
<gene>
    <name evidence="5" type="ORF">RJ640_024971</name>
</gene>
<comment type="caution">
    <text evidence="5">The sequence shown here is derived from an EMBL/GenBank/DDBJ whole genome shotgun (WGS) entry which is preliminary data.</text>
</comment>
<dbReference type="PANTHER" id="PTHR10353:SF137">
    <property type="entry name" value="MYROSINASE 3-RELATED"/>
    <property type="match status" value="1"/>
</dbReference>
<organism evidence="5 6">
    <name type="scientific">Escallonia rubra</name>
    <dbReference type="NCBI Taxonomy" id="112253"/>
    <lineage>
        <taxon>Eukaryota</taxon>
        <taxon>Viridiplantae</taxon>
        <taxon>Streptophyta</taxon>
        <taxon>Embryophyta</taxon>
        <taxon>Tracheophyta</taxon>
        <taxon>Spermatophyta</taxon>
        <taxon>Magnoliopsida</taxon>
        <taxon>eudicotyledons</taxon>
        <taxon>Gunneridae</taxon>
        <taxon>Pentapetalae</taxon>
        <taxon>asterids</taxon>
        <taxon>campanulids</taxon>
        <taxon>Escalloniales</taxon>
        <taxon>Escalloniaceae</taxon>
        <taxon>Escallonia</taxon>
    </lineage>
</organism>
<evidence type="ECO:0000256" key="1">
    <source>
        <dbReference type="ARBA" id="ARBA00010838"/>
    </source>
</evidence>
<dbReference type="InterPro" id="IPR017853">
    <property type="entry name" value="GH"/>
</dbReference>
<evidence type="ECO:0000313" key="6">
    <source>
        <dbReference type="Proteomes" id="UP001187471"/>
    </source>
</evidence>
<evidence type="ECO:0000256" key="3">
    <source>
        <dbReference type="ARBA" id="ARBA00023295"/>
    </source>
</evidence>
<comment type="similarity">
    <text evidence="1 4">Belongs to the glycosyl hydrolase 1 family.</text>
</comment>
<dbReference type="InterPro" id="IPR001360">
    <property type="entry name" value="Glyco_hydro_1"/>
</dbReference>